<dbReference type="WBParaSite" id="PSU_v2.g13448.t1">
    <property type="protein sequence ID" value="PSU_v2.g13448.t1"/>
    <property type="gene ID" value="PSU_v2.g13448"/>
</dbReference>
<sequence length="213" mass="24314">MDLIKILSSDAITPVKLLFCAACMYFSTVPHSIEKYSKRIKLVTIAAEVMLVTRSYHLIEELRDSYEYFLGPLSFHRSSCQFFSENCRWEMKPDFSLQKVEKKRADLKISFEAAEMLYIYGNHDDVDHFISVLESFADHVREDKVTFPEAFHRHVKHISSSKSGEKNDMSEAETASSAISQPSREKVPNPPSTSKSEAKGEMSKTEEVLSEIS</sequence>
<dbReference type="AlphaFoldDB" id="A0A914Y2I5"/>
<protein>
    <submittedName>
        <fullName evidence="3">Cyclin N-terminal domain-containing protein</fullName>
    </submittedName>
</protein>
<reference evidence="3" key="1">
    <citation type="submission" date="2022-11" db="UniProtKB">
        <authorList>
            <consortium name="WormBaseParasite"/>
        </authorList>
    </citation>
    <scope>IDENTIFICATION</scope>
</reference>
<dbReference type="Proteomes" id="UP000887577">
    <property type="component" value="Unplaced"/>
</dbReference>
<organism evidence="2 3">
    <name type="scientific">Panagrolaimus superbus</name>
    <dbReference type="NCBI Taxonomy" id="310955"/>
    <lineage>
        <taxon>Eukaryota</taxon>
        <taxon>Metazoa</taxon>
        <taxon>Ecdysozoa</taxon>
        <taxon>Nematoda</taxon>
        <taxon>Chromadorea</taxon>
        <taxon>Rhabditida</taxon>
        <taxon>Tylenchina</taxon>
        <taxon>Panagrolaimomorpha</taxon>
        <taxon>Panagrolaimoidea</taxon>
        <taxon>Panagrolaimidae</taxon>
        <taxon>Panagrolaimus</taxon>
    </lineage>
</organism>
<evidence type="ECO:0000256" key="1">
    <source>
        <dbReference type="SAM" id="MobiDB-lite"/>
    </source>
</evidence>
<proteinExistence type="predicted"/>
<evidence type="ECO:0000313" key="3">
    <source>
        <dbReference type="WBParaSite" id="PSU_v2.g13448.t1"/>
    </source>
</evidence>
<keyword evidence="2" id="KW-1185">Reference proteome</keyword>
<evidence type="ECO:0000313" key="2">
    <source>
        <dbReference type="Proteomes" id="UP000887577"/>
    </source>
</evidence>
<feature type="compositionally biased region" description="Polar residues" evidence="1">
    <location>
        <begin position="173"/>
        <end position="182"/>
    </location>
</feature>
<feature type="region of interest" description="Disordered" evidence="1">
    <location>
        <begin position="158"/>
        <end position="213"/>
    </location>
</feature>
<feature type="compositionally biased region" description="Basic and acidic residues" evidence="1">
    <location>
        <begin position="196"/>
        <end position="207"/>
    </location>
</feature>
<accession>A0A914Y2I5</accession>
<name>A0A914Y2I5_9BILA</name>